<evidence type="ECO:0000256" key="2">
    <source>
        <dbReference type="ARBA" id="ARBA00022614"/>
    </source>
</evidence>
<feature type="domain" description="Disease resistance R13L4/SHOC-2-like LRR" evidence="11">
    <location>
        <begin position="574"/>
        <end position="911"/>
    </location>
</feature>
<name>A0A0A9AW87_ARUDO</name>
<dbReference type="InterPro" id="IPR032675">
    <property type="entry name" value="LRR_dom_sf"/>
</dbReference>
<dbReference type="Gene3D" id="3.80.10.10">
    <property type="entry name" value="Ribonuclease Inhibitor"/>
    <property type="match status" value="1"/>
</dbReference>
<feature type="domain" description="Disease resistance N-terminal" evidence="9">
    <location>
        <begin position="24"/>
        <end position="102"/>
    </location>
</feature>
<dbReference type="EMBL" id="GBRH01242484">
    <property type="protein sequence ID" value="JAD55411.1"/>
    <property type="molecule type" value="Transcribed_RNA"/>
</dbReference>
<feature type="domain" description="Disease resistance protein winged helix" evidence="10">
    <location>
        <begin position="455"/>
        <end position="525"/>
    </location>
</feature>
<dbReference type="InterPro" id="IPR044974">
    <property type="entry name" value="Disease_R_plants"/>
</dbReference>
<dbReference type="Pfam" id="PF18052">
    <property type="entry name" value="Rx_N"/>
    <property type="match status" value="1"/>
</dbReference>
<accession>A0A0A9AW87</accession>
<dbReference type="InterPro" id="IPR042197">
    <property type="entry name" value="Apaf_helical"/>
</dbReference>
<evidence type="ECO:0000256" key="6">
    <source>
        <dbReference type="ARBA" id="ARBA00023054"/>
    </source>
</evidence>
<evidence type="ECO:0000259" key="9">
    <source>
        <dbReference type="Pfam" id="PF18052"/>
    </source>
</evidence>
<evidence type="ECO:0000259" key="8">
    <source>
        <dbReference type="Pfam" id="PF00931"/>
    </source>
</evidence>
<feature type="domain" description="NB-ARC" evidence="8">
    <location>
        <begin position="193"/>
        <end position="352"/>
    </location>
</feature>
<evidence type="ECO:0008006" key="13">
    <source>
        <dbReference type="Google" id="ProtNLM"/>
    </source>
</evidence>
<dbReference type="Pfam" id="PF00931">
    <property type="entry name" value="NB-ARC"/>
    <property type="match status" value="1"/>
</dbReference>
<keyword evidence="6" id="KW-0175">Coiled coil</keyword>
<evidence type="ECO:0000256" key="5">
    <source>
        <dbReference type="ARBA" id="ARBA00022821"/>
    </source>
</evidence>
<dbReference type="Gene3D" id="1.20.5.4130">
    <property type="match status" value="1"/>
</dbReference>
<dbReference type="SUPFAM" id="SSF52058">
    <property type="entry name" value="L domain-like"/>
    <property type="match status" value="1"/>
</dbReference>
<dbReference type="Pfam" id="PF23559">
    <property type="entry name" value="WHD_DRP"/>
    <property type="match status" value="1"/>
</dbReference>
<dbReference type="InterPro" id="IPR041118">
    <property type="entry name" value="Rx_N"/>
</dbReference>
<comment type="similarity">
    <text evidence="1">Belongs to the disease resistance NB-LRR family.</text>
</comment>
<dbReference type="InterPro" id="IPR027417">
    <property type="entry name" value="P-loop_NTPase"/>
</dbReference>
<dbReference type="Pfam" id="PF23598">
    <property type="entry name" value="LRR_14"/>
    <property type="match status" value="1"/>
</dbReference>
<dbReference type="GO" id="GO:0042742">
    <property type="term" value="P:defense response to bacterium"/>
    <property type="evidence" value="ECO:0007669"/>
    <property type="project" value="UniProtKB-ARBA"/>
</dbReference>
<dbReference type="FunFam" id="1.10.10.10:FF:000322">
    <property type="entry name" value="Probable disease resistance protein At1g63360"/>
    <property type="match status" value="1"/>
</dbReference>
<dbReference type="InterPro" id="IPR002182">
    <property type="entry name" value="NB-ARC"/>
</dbReference>
<evidence type="ECO:0000256" key="1">
    <source>
        <dbReference type="ARBA" id="ARBA00008894"/>
    </source>
</evidence>
<reference evidence="12" key="1">
    <citation type="submission" date="2014-09" db="EMBL/GenBank/DDBJ databases">
        <authorList>
            <person name="Magalhaes I.L.F."/>
            <person name="Oliveira U."/>
            <person name="Santos F.R."/>
            <person name="Vidigal T.H.D.A."/>
            <person name="Brescovit A.D."/>
            <person name="Santos A.J."/>
        </authorList>
    </citation>
    <scope>NUCLEOTIDE SEQUENCE</scope>
    <source>
        <tissue evidence="12">Shoot tissue taken approximately 20 cm above the soil surface</tissue>
    </source>
</reference>
<dbReference type="Gene3D" id="1.10.10.10">
    <property type="entry name" value="Winged helix-like DNA-binding domain superfamily/Winged helix DNA-binding domain"/>
    <property type="match status" value="1"/>
</dbReference>
<dbReference type="InterPro" id="IPR038005">
    <property type="entry name" value="RX-like_CC"/>
</dbReference>
<dbReference type="CDD" id="cd14798">
    <property type="entry name" value="RX-CC_like"/>
    <property type="match status" value="1"/>
</dbReference>
<evidence type="ECO:0000259" key="11">
    <source>
        <dbReference type="Pfam" id="PF23598"/>
    </source>
</evidence>
<dbReference type="InterPro" id="IPR058922">
    <property type="entry name" value="WHD_DRP"/>
</dbReference>
<protein>
    <recommendedName>
        <fullName evidence="13">NB-ARC domain-containing protein</fullName>
    </recommendedName>
</protein>
<reference evidence="12" key="2">
    <citation type="journal article" date="2015" name="Data Brief">
        <title>Shoot transcriptome of the giant reed, Arundo donax.</title>
        <authorList>
            <person name="Barrero R.A."/>
            <person name="Guerrero F.D."/>
            <person name="Moolhuijzen P."/>
            <person name="Goolsby J.A."/>
            <person name="Tidwell J."/>
            <person name="Bellgard S.E."/>
            <person name="Bellgard M.I."/>
        </authorList>
    </citation>
    <scope>NUCLEOTIDE SEQUENCE</scope>
    <source>
        <tissue evidence="12">Shoot tissue taken approximately 20 cm above the soil surface</tissue>
    </source>
</reference>
<feature type="region of interest" description="Disordered" evidence="7">
    <location>
        <begin position="166"/>
        <end position="195"/>
    </location>
</feature>
<keyword evidence="2" id="KW-0433">Leucine-rich repeat</keyword>
<dbReference type="GO" id="GO:0043531">
    <property type="term" value="F:ADP binding"/>
    <property type="evidence" value="ECO:0007669"/>
    <property type="project" value="InterPro"/>
</dbReference>
<evidence type="ECO:0000313" key="12">
    <source>
        <dbReference type="EMBL" id="JAD55411.1"/>
    </source>
</evidence>
<dbReference type="InterPro" id="IPR036388">
    <property type="entry name" value="WH-like_DNA-bd_sf"/>
</dbReference>
<keyword evidence="5" id="KW-0611">Plant defense</keyword>
<evidence type="ECO:0000259" key="10">
    <source>
        <dbReference type="Pfam" id="PF23559"/>
    </source>
</evidence>
<proteinExistence type="inferred from homology"/>
<evidence type="ECO:0000256" key="7">
    <source>
        <dbReference type="SAM" id="MobiDB-lite"/>
    </source>
</evidence>
<dbReference type="PRINTS" id="PR00364">
    <property type="entry name" value="DISEASERSIST"/>
</dbReference>
<keyword evidence="4" id="KW-0547">Nucleotide-binding</keyword>
<dbReference type="Gene3D" id="1.10.8.430">
    <property type="entry name" value="Helical domain of apoptotic protease-activating factors"/>
    <property type="match status" value="1"/>
</dbReference>
<evidence type="ECO:0000256" key="3">
    <source>
        <dbReference type="ARBA" id="ARBA00022737"/>
    </source>
</evidence>
<evidence type="ECO:0000256" key="4">
    <source>
        <dbReference type="ARBA" id="ARBA00022741"/>
    </source>
</evidence>
<organism evidence="12">
    <name type="scientific">Arundo donax</name>
    <name type="common">Giant reed</name>
    <name type="synonym">Donax arundinaceus</name>
    <dbReference type="NCBI Taxonomy" id="35708"/>
    <lineage>
        <taxon>Eukaryota</taxon>
        <taxon>Viridiplantae</taxon>
        <taxon>Streptophyta</taxon>
        <taxon>Embryophyta</taxon>
        <taxon>Tracheophyta</taxon>
        <taxon>Spermatophyta</taxon>
        <taxon>Magnoliopsida</taxon>
        <taxon>Liliopsida</taxon>
        <taxon>Poales</taxon>
        <taxon>Poaceae</taxon>
        <taxon>PACMAD clade</taxon>
        <taxon>Arundinoideae</taxon>
        <taxon>Arundineae</taxon>
        <taxon>Arundo</taxon>
    </lineage>
</organism>
<dbReference type="GO" id="GO:0002758">
    <property type="term" value="P:innate immune response-activating signaling pathway"/>
    <property type="evidence" value="ECO:0007669"/>
    <property type="project" value="UniProtKB-ARBA"/>
</dbReference>
<dbReference type="Gene3D" id="3.40.50.300">
    <property type="entry name" value="P-loop containing nucleotide triphosphate hydrolases"/>
    <property type="match status" value="1"/>
</dbReference>
<keyword evidence="3" id="KW-0677">Repeat</keyword>
<dbReference type="GO" id="GO:0009626">
    <property type="term" value="P:plant-type hypersensitive response"/>
    <property type="evidence" value="ECO:0007669"/>
    <property type="project" value="UniProtKB-ARBA"/>
</dbReference>
<dbReference type="PANTHER" id="PTHR23155">
    <property type="entry name" value="DISEASE RESISTANCE PROTEIN RP"/>
    <property type="match status" value="1"/>
</dbReference>
<dbReference type="SUPFAM" id="SSF52540">
    <property type="entry name" value="P-loop containing nucleoside triphosphate hydrolases"/>
    <property type="match status" value="1"/>
</dbReference>
<dbReference type="PANTHER" id="PTHR23155:SF963">
    <property type="entry name" value="OS06G0287000 PROTEIN"/>
    <property type="match status" value="1"/>
</dbReference>
<dbReference type="InterPro" id="IPR055414">
    <property type="entry name" value="LRR_R13L4/SHOC2-like"/>
</dbReference>
<dbReference type="AlphaFoldDB" id="A0A0A9AW87"/>
<sequence>MAEIALSLVMRLVQEISARLLLDISVLAEREASLLRSVPGNIRYIKDELETIGAFLGVVEDLQEGYPKYQMVKPWAAQVKDLVYDIEDCLEEHTIARTRNPSWSLRILNNNALCHFAAKLSHVRCRIVDVSERNRRYDLVAPYESKSSYMTITVVLDHVRSRFLKDTTQNDNSGDPKKEVGSLASASPEETRKGAPKVAAISGMCGSGKTSLAREIYNEKYHHFAYHAWIDLSQDVNVIKVFRDMIVQLFCVSSSQTGYIGEEEELAHHIQNKLRDKLFLIVFCGLWSLRAWNRIKRALPDISISGSLIIVTTEILHVAEDCTESADQVYCIPLLPEWKSLELLKDSVLKSENGEMSPEDKEDFQDLDLDSLKVHEPPFNTIAKVLMKCGGLKLAIKTISELLASEPPHKWGELCQDLPSLLYNDPRLNTIKRVMIRSYKGVPPYLKPCFLYLSIFPEGSDINVANVLRRWVAEGLVREMTGMSAEAVAVRYLTELFDRNLIKATKLTRNRSCKTCWIHPMMRDILVMIAQEEKFSITVGEKITSILPAKKFRHLTLDGRSGRKLVKSVDISGIRSLTVFNEPSESIASLICSSQMKTLRVLDFSNARFQITQRDIQHIGELCHLRYLNLYESSICELPSSIGMLPFLQLLNVRKTHITSLPSEITRLERLQILSASRKIEKSCHCRNKHCSYNSEGITVPKGIENLENLEGLEVVDVKGSSHSTIKDLGKLTQLKYLGLTGLTKKYSEEVSGTLQKLSPSLIYLYLGACRKNGTLCCVPTDKASVQFPHLRTIKLDGHIGTMPEWISQSLTLSVVKLYRTNMQQNHIKLMERMQSLITLALLEGSYVSEKLVFYAGTFTGLKRLELVGLPNLQVVKFKEKSAHQIREITIKSCKLSLFGRNNLKRLWDVHIDSGVKLED</sequence>